<dbReference type="GO" id="GO:0004802">
    <property type="term" value="F:transketolase activity"/>
    <property type="evidence" value="ECO:0007669"/>
    <property type="project" value="UniProtKB-EC"/>
</dbReference>
<reference evidence="2 3" key="1">
    <citation type="submission" date="2024-09" db="EMBL/GenBank/DDBJ databases">
        <authorList>
            <person name="Sun Q."/>
            <person name="Mori K."/>
        </authorList>
    </citation>
    <scope>NUCLEOTIDE SEQUENCE [LARGE SCALE GENOMIC DNA]</scope>
    <source>
        <strain evidence="2 3">CCM 7538</strain>
    </source>
</reference>
<proteinExistence type="predicted"/>
<dbReference type="Proteomes" id="UP001589769">
    <property type="component" value="Unassembled WGS sequence"/>
</dbReference>
<dbReference type="EMBL" id="JBHLWA010000051">
    <property type="protein sequence ID" value="MFC0324061.1"/>
    <property type="molecule type" value="Genomic_DNA"/>
</dbReference>
<accession>A0ABV6HYU4</accession>
<evidence type="ECO:0000259" key="1">
    <source>
        <dbReference type="Pfam" id="PF00456"/>
    </source>
</evidence>
<feature type="non-terminal residue" evidence="2">
    <location>
        <position position="224"/>
    </location>
</feature>
<feature type="domain" description="Transketolase N-terminal" evidence="1">
    <location>
        <begin position="1"/>
        <end position="161"/>
    </location>
</feature>
<dbReference type="SUPFAM" id="SSF52518">
    <property type="entry name" value="Thiamin diphosphate-binding fold (THDP-binding)"/>
    <property type="match status" value="2"/>
</dbReference>
<sequence length="224" mass="24357">GLGKLIAFYDDNNISIDGHVDGWFTDDTQKRFEAYGWHVIPAVDGHNAAEIKAAIEAAKAESSKPSLIICKTIIGYGSPNKSNSHDCHGAPLGDEEIAATRKNLGWEYAPFEIPADIYAEWDAKQQGAAKEAEWNKRFAAYQAEYPELAAELLRRLAGELPANWAAESQAFIEKLQANPASIASRKASQNAIEAYAHLLPEFLGGSADLASSNLTLWSGSKPLR</sequence>
<keyword evidence="3" id="KW-1185">Reference proteome</keyword>
<name>A0ABV6HYU4_9PAST</name>
<keyword evidence="2" id="KW-0808">Transferase</keyword>
<dbReference type="Pfam" id="PF00456">
    <property type="entry name" value="Transketolase_N"/>
    <property type="match status" value="1"/>
</dbReference>
<gene>
    <name evidence="2" type="ORF">ACFFHT_10940</name>
</gene>
<dbReference type="PANTHER" id="PTHR43522">
    <property type="entry name" value="TRANSKETOLASE"/>
    <property type="match status" value="1"/>
</dbReference>
<evidence type="ECO:0000313" key="3">
    <source>
        <dbReference type="Proteomes" id="UP001589769"/>
    </source>
</evidence>
<evidence type="ECO:0000313" key="2">
    <source>
        <dbReference type="EMBL" id="MFC0324061.1"/>
    </source>
</evidence>
<comment type="caution">
    <text evidence="2">The sequence shown here is derived from an EMBL/GenBank/DDBJ whole genome shotgun (WGS) entry which is preliminary data.</text>
</comment>
<dbReference type="EC" id="2.2.1.1" evidence="2"/>
<dbReference type="InterPro" id="IPR005474">
    <property type="entry name" value="Transketolase_N"/>
</dbReference>
<dbReference type="InterPro" id="IPR029061">
    <property type="entry name" value="THDP-binding"/>
</dbReference>
<organism evidence="2 3">
    <name type="scientific">Gallibacterium melopsittaci</name>
    <dbReference type="NCBI Taxonomy" id="516063"/>
    <lineage>
        <taxon>Bacteria</taxon>
        <taxon>Pseudomonadati</taxon>
        <taxon>Pseudomonadota</taxon>
        <taxon>Gammaproteobacteria</taxon>
        <taxon>Pasteurellales</taxon>
        <taxon>Pasteurellaceae</taxon>
        <taxon>Gallibacterium</taxon>
    </lineage>
</organism>
<dbReference type="InterPro" id="IPR033247">
    <property type="entry name" value="Transketolase_fam"/>
</dbReference>
<dbReference type="Gene3D" id="3.40.50.970">
    <property type="match status" value="2"/>
</dbReference>
<dbReference type="PANTHER" id="PTHR43522:SF2">
    <property type="entry name" value="TRANSKETOLASE 1-RELATED"/>
    <property type="match status" value="1"/>
</dbReference>
<protein>
    <submittedName>
        <fullName evidence="2">Transketolase</fullName>
        <ecNumber evidence="2">2.2.1.1</ecNumber>
    </submittedName>
</protein>
<feature type="non-terminal residue" evidence="2">
    <location>
        <position position="1"/>
    </location>
</feature>